<proteinExistence type="predicted"/>
<comment type="caution">
    <text evidence="1">The sequence shown here is derived from an EMBL/GenBank/DDBJ whole genome shotgun (WGS) entry which is preliminary data.</text>
</comment>
<sequence>MTVLFLFYLASINEAPLFVSGGHSSCSSRSLSCFLRVCVVVISLVLGCTSSVRKQLAATGFSQQTAVFVNAPTQKQVVFPKVLSRRIMECRKGILQLVG</sequence>
<gene>
    <name evidence="1" type="ORF">NC653_028239</name>
</gene>
<protein>
    <submittedName>
        <fullName evidence="1">Uncharacterized protein</fullName>
    </submittedName>
</protein>
<name>A0AAD6Q5Z0_9ROSI</name>
<organism evidence="1 2">
    <name type="scientific">Populus alba x Populus x berolinensis</name>
    <dbReference type="NCBI Taxonomy" id="444605"/>
    <lineage>
        <taxon>Eukaryota</taxon>
        <taxon>Viridiplantae</taxon>
        <taxon>Streptophyta</taxon>
        <taxon>Embryophyta</taxon>
        <taxon>Tracheophyta</taxon>
        <taxon>Spermatophyta</taxon>
        <taxon>Magnoliopsida</taxon>
        <taxon>eudicotyledons</taxon>
        <taxon>Gunneridae</taxon>
        <taxon>Pentapetalae</taxon>
        <taxon>rosids</taxon>
        <taxon>fabids</taxon>
        <taxon>Malpighiales</taxon>
        <taxon>Salicaceae</taxon>
        <taxon>Saliceae</taxon>
        <taxon>Populus</taxon>
    </lineage>
</organism>
<accession>A0AAD6Q5Z0</accession>
<dbReference type="EMBL" id="JAQIZT010000011">
    <property type="protein sequence ID" value="KAJ6980364.1"/>
    <property type="molecule type" value="Genomic_DNA"/>
</dbReference>
<evidence type="ECO:0000313" key="1">
    <source>
        <dbReference type="EMBL" id="KAJ6980364.1"/>
    </source>
</evidence>
<dbReference type="Proteomes" id="UP001164929">
    <property type="component" value="Chromosome 11"/>
</dbReference>
<keyword evidence="2" id="KW-1185">Reference proteome</keyword>
<reference evidence="1" key="1">
    <citation type="journal article" date="2023" name="Mol. Ecol. Resour.">
        <title>Chromosome-level genome assembly of a triploid poplar Populus alba 'Berolinensis'.</title>
        <authorList>
            <person name="Chen S."/>
            <person name="Yu Y."/>
            <person name="Wang X."/>
            <person name="Wang S."/>
            <person name="Zhang T."/>
            <person name="Zhou Y."/>
            <person name="He R."/>
            <person name="Meng N."/>
            <person name="Wang Y."/>
            <person name="Liu W."/>
            <person name="Liu Z."/>
            <person name="Liu J."/>
            <person name="Guo Q."/>
            <person name="Huang H."/>
            <person name="Sederoff R.R."/>
            <person name="Wang G."/>
            <person name="Qu G."/>
            <person name="Chen S."/>
        </authorList>
    </citation>
    <scope>NUCLEOTIDE SEQUENCE</scope>
    <source>
        <strain evidence="1">SC-2020</strain>
    </source>
</reference>
<dbReference type="AlphaFoldDB" id="A0AAD6Q5Z0"/>
<evidence type="ECO:0000313" key="2">
    <source>
        <dbReference type="Proteomes" id="UP001164929"/>
    </source>
</evidence>